<evidence type="ECO:0000256" key="7">
    <source>
        <dbReference type="ARBA" id="ARBA00022692"/>
    </source>
</evidence>
<dbReference type="SUPFAM" id="SSF47384">
    <property type="entry name" value="Homodimeric domain of signal transducing histidine kinase"/>
    <property type="match status" value="1"/>
</dbReference>
<comment type="subcellular location">
    <subcellularLocation>
        <location evidence="2">Cell membrane</location>
        <topology evidence="2">Multi-pass membrane protein</topology>
    </subcellularLocation>
</comment>
<dbReference type="EMBL" id="LSLI01000059">
    <property type="protein sequence ID" value="KXS31737.1"/>
    <property type="molecule type" value="Genomic_DNA"/>
</dbReference>
<feature type="transmembrane region" description="Helical" evidence="14">
    <location>
        <begin position="76"/>
        <end position="98"/>
    </location>
</feature>
<reference evidence="17 18" key="1">
    <citation type="submission" date="2016-02" db="EMBL/GenBank/DDBJ databases">
        <authorList>
            <person name="Wen L."/>
            <person name="He K."/>
            <person name="Yang H."/>
        </authorList>
    </citation>
    <scope>NUCLEOTIDE SEQUENCE [LARGE SCALE GENOMIC DNA]</scope>
    <source>
        <strain evidence="17">ShG14-8</strain>
    </source>
</reference>
<keyword evidence="7 14" id="KW-0812">Transmembrane</keyword>
<evidence type="ECO:0000259" key="16">
    <source>
        <dbReference type="PROSITE" id="PS50885"/>
    </source>
</evidence>
<evidence type="ECO:0000256" key="13">
    <source>
        <dbReference type="ARBA" id="ARBA00023136"/>
    </source>
</evidence>
<evidence type="ECO:0000256" key="5">
    <source>
        <dbReference type="ARBA" id="ARBA00022553"/>
    </source>
</evidence>
<evidence type="ECO:0000256" key="4">
    <source>
        <dbReference type="ARBA" id="ARBA00022475"/>
    </source>
</evidence>
<gene>
    <name evidence="17" type="ORF">AWT59_2152</name>
</gene>
<dbReference type="GO" id="GO:0005524">
    <property type="term" value="F:ATP binding"/>
    <property type="evidence" value="ECO:0007669"/>
    <property type="project" value="UniProtKB-KW"/>
</dbReference>
<protein>
    <recommendedName>
        <fullName evidence="3">histidine kinase</fullName>
        <ecNumber evidence="3">2.7.13.3</ecNumber>
    </recommendedName>
</protein>
<keyword evidence="8" id="KW-0547">Nucleotide-binding</keyword>
<dbReference type="CDD" id="cd06225">
    <property type="entry name" value="HAMP"/>
    <property type="match status" value="1"/>
</dbReference>
<feature type="domain" description="Histidine kinase" evidence="15">
    <location>
        <begin position="493"/>
        <end position="704"/>
    </location>
</feature>
<evidence type="ECO:0000256" key="9">
    <source>
        <dbReference type="ARBA" id="ARBA00022777"/>
    </source>
</evidence>
<evidence type="ECO:0000313" key="17">
    <source>
        <dbReference type="EMBL" id="KXS31737.1"/>
    </source>
</evidence>
<dbReference type="Pfam" id="PF00672">
    <property type="entry name" value="HAMP"/>
    <property type="match status" value="1"/>
</dbReference>
<dbReference type="PRINTS" id="PR00344">
    <property type="entry name" value="BCTRLSENSOR"/>
</dbReference>
<dbReference type="NCBIfam" id="TIGR00229">
    <property type="entry name" value="sensory_box"/>
    <property type="match status" value="1"/>
</dbReference>
<sequence>MSYLILISVVVGGALLYLLSSSGANTEVFSVNYYGLLGLTGMLALSLTGLVGYQLWHLRIKLRNQVFGAKLTLRLVVFFTLIAVLPGILIYAVSVQFLDKSIESWFDVRVEKALEGGLNLGRSALDNSMNELAKKAQFTALLLAEKSPGQYQPALTQLVDEAVAQEASLFSTDGALVASSAYGSARLPEIPGEDLIRMALDKGKYAVIDTLPDRGLALRALVIVNSNRQPGTRYVLQFIQPVPRKIVADADTVQTVYRDYQELTLSRLGLKRLYAITLTLSLLVVLLTAVSTAFFLSERLGSSLEALADGTRAVAQGDFTGQYPIRSSDELGALTGLFNQMIRHLFEAKRASEQQQREVESAKGYLESVLTHLSSGVLALDDELRLRSVNTSAAQILGAPLQEMERMSLGQIAEKHSLLRSFCHTVMAAINAAGAGEWQRQMERLSRNGTQILLLRGTRLPQGGEAGYVVVFDDISQLLQAERQAAWGEVARRLAHEIKNPLTPIQLSAERLEHKLSDKLGEADEKLLRRATQTIVSQVAAMKNMVSDFANYARGPAVKLSLLDVHTLIREVLDLYGASTISTVLKLEATRSEVNGDATRLRQIMHNLLQNAQDALHGADHPQITLRTETQNGQIHLSVEDNGAGFTDGVLARAFEPYMTTKSKGTGLGLAIVKKIVEEHGGRITLENIVNGGARVNIVLPLIEEM</sequence>
<dbReference type="SMART" id="SM00388">
    <property type="entry name" value="HisKA"/>
    <property type="match status" value="1"/>
</dbReference>
<keyword evidence="10" id="KW-0067">ATP-binding</keyword>
<dbReference type="InterPro" id="IPR013656">
    <property type="entry name" value="PAS_4"/>
</dbReference>
<keyword evidence="5" id="KW-0597">Phosphoprotein</keyword>
<evidence type="ECO:0000259" key="15">
    <source>
        <dbReference type="PROSITE" id="PS50109"/>
    </source>
</evidence>
<dbReference type="SUPFAM" id="SSF55874">
    <property type="entry name" value="ATPase domain of HSP90 chaperone/DNA topoisomerase II/histidine kinase"/>
    <property type="match status" value="1"/>
</dbReference>
<dbReference type="Pfam" id="PF02518">
    <property type="entry name" value="HATPase_c"/>
    <property type="match status" value="1"/>
</dbReference>
<dbReference type="Pfam" id="PF00512">
    <property type="entry name" value="HisKA"/>
    <property type="match status" value="1"/>
</dbReference>
<keyword evidence="6" id="KW-0808">Transferase</keyword>
<dbReference type="InterPro" id="IPR003661">
    <property type="entry name" value="HisK_dim/P_dom"/>
</dbReference>
<dbReference type="Pfam" id="PF08448">
    <property type="entry name" value="PAS_4"/>
    <property type="match status" value="1"/>
</dbReference>
<dbReference type="GO" id="GO:0005886">
    <property type="term" value="C:plasma membrane"/>
    <property type="evidence" value="ECO:0007669"/>
    <property type="project" value="UniProtKB-SubCell"/>
</dbReference>
<evidence type="ECO:0000256" key="12">
    <source>
        <dbReference type="ARBA" id="ARBA00023012"/>
    </source>
</evidence>
<name>A0A139BRU9_9PROT</name>
<dbReference type="InterPro" id="IPR036097">
    <property type="entry name" value="HisK_dim/P_sf"/>
</dbReference>
<feature type="transmembrane region" description="Helical" evidence="14">
    <location>
        <begin position="273"/>
        <end position="296"/>
    </location>
</feature>
<keyword evidence="9 17" id="KW-0418">Kinase</keyword>
<dbReference type="PATRIC" id="fig|1796491.3.peg.2348"/>
<evidence type="ECO:0000256" key="6">
    <source>
        <dbReference type="ARBA" id="ARBA00022679"/>
    </source>
</evidence>
<feature type="domain" description="HAMP" evidence="16">
    <location>
        <begin position="298"/>
        <end position="350"/>
    </location>
</feature>
<dbReference type="Gene3D" id="1.10.287.130">
    <property type="match status" value="1"/>
</dbReference>
<dbReference type="PIRSF" id="PIRSF037532">
    <property type="entry name" value="STHK_NtrY"/>
    <property type="match status" value="1"/>
</dbReference>
<dbReference type="SUPFAM" id="SSF158472">
    <property type="entry name" value="HAMP domain-like"/>
    <property type="match status" value="1"/>
</dbReference>
<organism evidence="17 18">
    <name type="scientific">Candidatus Gallionella acididurans</name>
    <dbReference type="NCBI Taxonomy" id="1796491"/>
    <lineage>
        <taxon>Bacteria</taxon>
        <taxon>Pseudomonadati</taxon>
        <taxon>Pseudomonadota</taxon>
        <taxon>Betaproteobacteria</taxon>
        <taxon>Nitrosomonadales</taxon>
        <taxon>Gallionellaceae</taxon>
        <taxon>Gallionella</taxon>
    </lineage>
</organism>
<dbReference type="InterPro" id="IPR004358">
    <property type="entry name" value="Sig_transdc_His_kin-like_C"/>
</dbReference>
<keyword evidence="13 14" id="KW-0472">Membrane</keyword>
<dbReference type="EC" id="2.7.13.3" evidence="3"/>
<dbReference type="CDD" id="cd00130">
    <property type="entry name" value="PAS"/>
    <property type="match status" value="1"/>
</dbReference>
<keyword evidence="4" id="KW-1003">Cell membrane</keyword>
<dbReference type="SMART" id="SM00387">
    <property type="entry name" value="HATPase_c"/>
    <property type="match status" value="1"/>
</dbReference>
<dbReference type="PANTHER" id="PTHR43065:SF10">
    <property type="entry name" value="PEROXIDE STRESS-ACTIVATED HISTIDINE KINASE MAK3"/>
    <property type="match status" value="1"/>
</dbReference>
<evidence type="ECO:0000256" key="1">
    <source>
        <dbReference type="ARBA" id="ARBA00000085"/>
    </source>
</evidence>
<dbReference type="SMART" id="SM00304">
    <property type="entry name" value="HAMP"/>
    <property type="match status" value="1"/>
</dbReference>
<dbReference type="Gene3D" id="3.30.565.10">
    <property type="entry name" value="Histidine kinase-like ATPase, C-terminal domain"/>
    <property type="match status" value="1"/>
</dbReference>
<dbReference type="InterPro" id="IPR003594">
    <property type="entry name" value="HATPase_dom"/>
</dbReference>
<keyword evidence="12" id="KW-0902">Two-component regulatory system</keyword>
<evidence type="ECO:0000256" key="8">
    <source>
        <dbReference type="ARBA" id="ARBA00022741"/>
    </source>
</evidence>
<evidence type="ECO:0000256" key="3">
    <source>
        <dbReference type="ARBA" id="ARBA00012438"/>
    </source>
</evidence>
<dbReference type="InterPro" id="IPR035965">
    <property type="entry name" value="PAS-like_dom_sf"/>
</dbReference>
<keyword evidence="11 14" id="KW-1133">Transmembrane helix</keyword>
<dbReference type="Gene3D" id="3.30.450.20">
    <property type="entry name" value="PAS domain"/>
    <property type="match status" value="1"/>
</dbReference>
<dbReference type="PANTHER" id="PTHR43065">
    <property type="entry name" value="SENSOR HISTIDINE KINASE"/>
    <property type="match status" value="1"/>
</dbReference>
<dbReference type="InterPro" id="IPR003660">
    <property type="entry name" value="HAMP_dom"/>
</dbReference>
<dbReference type="PROSITE" id="PS50109">
    <property type="entry name" value="HIS_KIN"/>
    <property type="match status" value="1"/>
</dbReference>
<evidence type="ECO:0000256" key="11">
    <source>
        <dbReference type="ARBA" id="ARBA00022989"/>
    </source>
</evidence>
<dbReference type="GO" id="GO:0000155">
    <property type="term" value="F:phosphorelay sensor kinase activity"/>
    <property type="evidence" value="ECO:0007669"/>
    <property type="project" value="InterPro"/>
</dbReference>
<comment type="caution">
    <text evidence="17">The sequence shown here is derived from an EMBL/GenBank/DDBJ whole genome shotgun (WGS) entry which is preliminary data.</text>
</comment>
<dbReference type="AlphaFoldDB" id="A0A139BRU9"/>
<feature type="transmembrane region" description="Helical" evidence="14">
    <location>
        <begin position="33"/>
        <end position="56"/>
    </location>
</feature>
<dbReference type="InterPro" id="IPR045671">
    <property type="entry name" value="NtrY-like_N"/>
</dbReference>
<dbReference type="PROSITE" id="PS50885">
    <property type="entry name" value="HAMP"/>
    <property type="match status" value="1"/>
</dbReference>
<dbReference type="InterPro" id="IPR000014">
    <property type="entry name" value="PAS"/>
</dbReference>
<accession>A0A139BRU9</accession>
<dbReference type="InterPro" id="IPR005467">
    <property type="entry name" value="His_kinase_dom"/>
</dbReference>
<dbReference type="CDD" id="cd00082">
    <property type="entry name" value="HisKA"/>
    <property type="match status" value="1"/>
</dbReference>
<evidence type="ECO:0000313" key="18">
    <source>
        <dbReference type="Proteomes" id="UP000070578"/>
    </source>
</evidence>
<comment type="catalytic activity">
    <reaction evidence="1">
        <text>ATP + protein L-histidine = ADP + protein N-phospho-L-histidine.</text>
        <dbReference type="EC" id="2.7.13.3"/>
    </reaction>
</comment>
<dbReference type="Proteomes" id="UP000070578">
    <property type="component" value="Unassembled WGS sequence"/>
</dbReference>
<dbReference type="InterPro" id="IPR017232">
    <property type="entry name" value="NtrY"/>
</dbReference>
<dbReference type="SUPFAM" id="SSF55785">
    <property type="entry name" value="PYP-like sensor domain (PAS domain)"/>
    <property type="match status" value="1"/>
</dbReference>
<evidence type="ECO:0000256" key="10">
    <source>
        <dbReference type="ARBA" id="ARBA00022840"/>
    </source>
</evidence>
<evidence type="ECO:0000256" key="14">
    <source>
        <dbReference type="SAM" id="Phobius"/>
    </source>
</evidence>
<dbReference type="Gene3D" id="6.10.340.10">
    <property type="match status" value="1"/>
</dbReference>
<proteinExistence type="predicted"/>
<reference evidence="17 18" key="2">
    <citation type="submission" date="2016-03" db="EMBL/GenBank/DDBJ databases">
        <title>New uncultured bacterium of the family Gallionellaceae from acid mine drainage: description and reconstruction of genome based on metagenomic analysis of microbial community.</title>
        <authorList>
            <person name="Kadnikov V."/>
            <person name="Ivasenko D."/>
            <person name="Beletsky A."/>
            <person name="Mardanov A."/>
            <person name="Danilova E."/>
            <person name="Pimenov N."/>
            <person name="Karnachuk O."/>
            <person name="Ravin N."/>
        </authorList>
    </citation>
    <scope>NUCLEOTIDE SEQUENCE [LARGE SCALE GENOMIC DNA]</scope>
    <source>
        <strain evidence="17">ShG14-8</strain>
    </source>
</reference>
<evidence type="ECO:0000256" key="2">
    <source>
        <dbReference type="ARBA" id="ARBA00004651"/>
    </source>
</evidence>
<dbReference type="InterPro" id="IPR036890">
    <property type="entry name" value="HATPase_C_sf"/>
</dbReference>
<dbReference type="Pfam" id="PF19312">
    <property type="entry name" value="NtrY_N"/>
    <property type="match status" value="1"/>
</dbReference>